<dbReference type="PROSITE" id="PS50893">
    <property type="entry name" value="ABC_TRANSPORTER_2"/>
    <property type="match status" value="1"/>
</dbReference>
<feature type="domain" description="ABC transporter" evidence="10">
    <location>
        <begin position="238"/>
        <end position="457"/>
    </location>
</feature>
<dbReference type="Gene3D" id="3.40.50.300">
    <property type="entry name" value="P-loop containing nucleotide triphosphate hydrolases"/>
    <property type="match status" value="1"/>
</dbReference>
<reference evidence="12" key="1">
    <citation type="submission" date="2021-02" db="EMBL/GenBank/DDBJ databases">
        <authorList>
            <person name="Nowell W R."/>
        </authorList>
    </citation>
    <scope>NUCLEOTIDE SEQUENCE</scope>
</reference>
<accession>A0A818LDG3</accession>
<evidence type="ECO:0000256" key="2">
    <source>
        <dbReference type="ARBA" id="ARBA00009726"/>
    </source>
</evidence>
<dbReference type="EMBL" id="CAJNYV010003465">
    <property type="protein sequence ID" value="CAF3572610.1"/>
    <property type="molecule type" value="Genomic_DNA"/>
</dbReference>
<dbReference type="InterPro" id="IPR003439">
    <property type="entry name" value="ABC_transporter-like_ATP-bd"/>
</dbReference>
<organism evidence="12 13">
    <name type="scientific">Rotaria socialis</name>
    <dbReference type="NCBI Taxonomy" id="392032"/>
    <lineage>
        <taxon>Eukaryota</taxon>
        <taxon>Metazoa</taxon>
        <taxon>Spiralia</taxon>
        <taxon>Gnathifera</taxon>
        <taxon>Rotifera</taxon>
        <taxon>Eurotatoria</taxon>
        <taxon>Bdelloidea</taxon>
        <taxon>Philodinida</taxon>
        <taxon>Philodinidae</taxon>
        <taxon>Rotaria</taxon>
    </lineage>
</organism>
<keyword evidence="7 9" id="KW-1133">Transmembrane helix</keyword>
<evidence type="ECO:0000256" key="5">
    <source>
        <dbReference type="ARBA" id="ARBA00022741"/>
    </source>
</evidence>
<dbReference type="AlphaFoldDB" id="A0A818LDG3"/>
<keyword evidence="4 9" id="KW-0812">Transmembrane</keyword>
<gene>
    <name evidence="12" type="ORF">KIK155_LOCUS19524</name>
</gene>
<dbReference type="PANTHER" id="PTHR24223">
    <property type="entry name" value="ATP-BINDING CASSETTE SUB-FAMILY C"/>
    <property type="match status" value="1"/>
</dbReference>
<evidence type="ECO:0000256" key="6">
    <source>
        <dbReference type="ARBA" id="ARBA00022840"/>
    </source>
</evidence>
<dbReference type="Proteomes" id="UP000663865">
    <property type="component" value="Unassembled WGS sequence"/>
</dbReference>
<comment type="subcellular location">
    <subcellularLocation>
        <location evidence="1">Membrane</location>
        <topology evidence="1">Multi-pass membrane protein</topology>
    </subcellularLocation>
</comment>
<feature type="domain" description="ABC transmembrane type-1" evidence="11">
    <location>
        <begin position="1"/>
        <end position="129"/>
    </location>
</feature>
<feature type="transmembrane region" description="Helical" evidence="9">
    <location>
        <begin position="37"/>
        <end position="54"/>
    </location>
</feature>
<dbReference type="SUPFAM" id="SSF90123">
    <property type="entry name" value="ABC transporter transmembrane region"/>
    <property type="match status" value="1"/>
</dbReference>
<evidence type="ECO:0000256" key="1">
    <source>
        <dbReference type="ARBA" id="ARBA00004141"/>
    </source>
</evidence>
<dbReference type="CDD" id="cd03250">
    <property type="entry name" value="ABCC_MRP_domain1"/>
    <property type="match status" value="1"/>
</dbReference>
<protein>
    <submittedName>
        <fullName evidence="12">Uncharacterized protein</fullName>
    </submittedName>
</protein>
<evidence type="ECO:0000256" key="8">
    <source>
        <dbReference type="ARBA" id="ARBA00023136"/>
    </source>
</evidence>
<sequence length="691" mass="79329">MVRLSMGSLGAQSSGKIINMMTNDVQTVDHLGLDAHFLWIGTLETIVVLVILWSHVGFTILLAMIYTLMVISVQILCGKVMQIIWTKRVQQTDLRIKLMNEIVKSIHLVKMYVWERPFQLKVERVRRKETFYVILKSLMNTVKIVNGYSFSLIFFLIVFGLLWYRRAPFNTDFFTIAFVLISYLRHTYLHGFATSCVNISQYWVAVQRIQEFLNAGEFNQQKMIVIENEFNSENKLTVDIQNLSSTWESSSFQLRNVTFSARTGELIIVIGSIASGKSSLLMTLLGEMKMIGGAVKLNRNARFCYVPQESWIFSDSIKENILFGMEFNEKKFNESIYAAGYANFQYGDSTLVGDNGIILSGGQKARLSLARALYRDEDIYLLDDPLSAVDVQVARHIFEKCILGRLRSKMCILVTHQIQFLKYATTILFLDKGNQLASGTYSQLHQMCPEFKQWTQTNTNNPRLDSSSASDTATSNMMVGSKYTRKVQYLKIFGKQFLLEIYLIVQHFHQLRTLTIGSSYNSHAIPPQSTQPIVLHLPHLKRLNVTGINEIFHLVEAAPNLDYLKIDLNSLNMALDDRGTCELLQKRIVHLEVTNIQEIDSIPLDIIAQKFNNLRDIFLWVEKSTVFIDSLILAVLSMWKDKSLRSFYIKGSLTDDVSKNLSQWLMNHSHLDSEDLFLVEYDSKWITVWSQ</sequence>
<proteinExistence type="inferred from homology"/>
<evidence type="ECO:0000313" key="13">
    <source>
        <dbReference type="Proteomes" id="UP000663865"/>
    </source>
</evidence>
<evidence type="ECO:0000256" key="9">
    <source>
        <dbReference type="SAM" id="Phobius"/>
    </source>
</evidence>
<name>A0A818LDG3_9BILA</name>
<keyword evidence="5" id="KW-0547">Nucleotide-binding</keyword>
<keyword evidence="6" id="KW-0067">ATP-binding</keyword>
<dbReference type="InterPro" id="IPR003593">
    <property type="entry name" value="AAA+_ATPase"/>
</dbReference>
<dbReference type="GO" id="GO:0016020">
    <property type="term" value="C:membrane"/>
    <property type="evidence" value="ECO:0007669"/>
    <property type="project" value="UniProtKB-SubCell"/>
</dbReference>
<dbReference type="SMART" id="SM00382">
    <property type="entry name" value="AAA"/>
    <property type="match status" value="1"/>
</dbReference>
<comment type="similarity">
    <text evidence="2">Belongs to the ABC transporter superfamily. ABCC family. Conjugate transporter (TC 3.A.1.208) subfamily.</text>
</comment>
<dbReference type="SUPFAM" id="SSF52047">
    <property type="entry name" value="RNI-like"/>
    <property type="match status" value="1"/>
</dbReference>
<feature type="transmembrane region" description="Helical" evidence="9">
    <location>
        <begin position="145"/>
        <end position="164"/>
    </location>
</feature>
<dbReference type="Pfam" id="PF00664">
    <property type="entry name" value="ABC_membrane"/>
    <property type="match status" value="1"/>
</dbReference>
<evidence type="ECO:0000259" key="10">
    <source>
        <dbReference type="PROSITE" id="PS50893"/>
    </source>
</evidence>
<dbReference type="PROSITE" id="PS00211">
    <property type="entry name" value="ABC_TRANSPORTER_1"/>
    <property type="match status" value="1"/>
</dbReference>
<dbReference type="PANTHER" id="PTHR24223:SF456">
    <property type="entry name" value="MULTIDRUG RESISTANCE-ASSOCIATED PROTEIN LETHAL(2)03659"/>
    <property type="match status" value="1"/>
</dbReference>
<dbReference type="InterPro" id="IPR017871">
    <property type="entry name" value="ABC_transporter-like_CS"/>
</dbReference>
<dbReference type="Pfam" id="PF00005">
    <property type="entry name" value="ABC_tran"/>
    <property type="match status" value="1"/>
</dbReference>
<keyword evidence="3" id="KW-0813">Transport</keyword>
<dbReference type="GO" id="GO:0016887">
    <property type="term" value="F:ATP hydrolysis activity"/>
    <property type="evidence" value="ECO:0007669"/>
    <property type="project" value="InterPro"/>
</dbReference>
<dbReference type="InterPro" id="IPR027417">
    <property type="entry name" value="P-loop_NTPase"/>
</dbReference>
<dbReference type="GO" id="GO:0140359">
    <property type="term" value="F:ABC-type transporter activity"/>
    <property type="evidence" value="ECO:0007669"/>
    <property type="project" value="InterPro"/>
</dbReference>
<dbReference type="SUPFAM" id="SSF52540">
    <property type="entry name" value="P-loop containing nucleoside triphosphate hydrolases"/>
    <property type="match status" value="1"/>
</dbReference>
<dbReference type="GO" id="GO:0005524">
    <property type="term" value="F:ATP binding"/>
    <property type="evidence" value="ECO:0007669"/>
    <property type="project" value="UniProtKB-KW"/>
</dbReference>
<dbReference type="FunFam" id="3.40.50.300:FF:000997">
    <property type="entry name" value="Multidrug resistance-associated protein 1"/>
    <property type="match status" value="1"/>
</dbReference>
<dbReference type="PROSITE" id="PS50929">
    <property type="entry name" value="ABC_TM1F"/>
    <property type="match status" value="1"/>
</dbReference>
<evidence type="ECO:0000313" key="12">
    <source>
        <dbReference type="EMBL" id="CAF3572610.1"/>
    </source>
</evidence>
<dbReference type="InterPro" id="IPR050173">
    <property type="entry name" value="ABC_transporter_C-like"/>
</dbReference>
<dbReference type="Gene3D" id="1.20.1560.10">
    <property type="entry name" value="ABC transporter type 1, transmembrane domain"/>
    <property type="match status" value="1"/>
</dbReference>
<dbReference type="InterPro" id="IPR036640">
    <property type="entry name" value="ABC1_TM_sf"/>
</dbReference>
<feature type="transmembrane region" description="Helical" evidence="9">
    <location>
        <begin position="60"/>
        <end position="78"/>
    </location>
</feature>
<evidence type="ECO:0000256" key="4">
    <source>
        <dbReference type="ARBA" id="ARBA00022692"/>
    </source>
</evidence>
<evidence type="ECO:0000259" key="11">
    <source>
        <dbReference type="PROSITE" id="PS50929"/>
    </source>
</evidence>
<evidence type="ECO:0000256" key="7">
    <source>
        <dbReference type="ARBA" id="ARBA00022989"/>
    </source>
</evidence>
<dbReference type="InterPro" id="IPR011527">
    <property type="entry name" value="ABC1_TM_dom"/>
</dbReference>
<keyword evidence="8 9" id="KW-0472">Membrane</keyword>
<evidence type="ECO:0000256" key="3">
    <source>
        <dbReference type="ARBA" id="ARBA00022448"/>
    </source>
</evidence>
<comment type="caution">
    <text evidence="12">The sequence shown here is derived from an EMBL/GenBank/DDBJ whole genome shotgun (WGS) entry which is preliminary data.</text>
</comment>